<accession>A0A3D9B1J5</accession>
<reference evidence="2 3" key="1">
    <citation type="submission" date="2018-06" db="EMBL/GenBank/DDBJ databases">
        <title>Novel Chryseobacterium species.</title>
        <authorList>
            <person name="Newman J."/>
            <person name="Hugo C."/>
            <person name="Oosthuizen L."/>
            <person name="Charimba G."/>
        </authorList>
    </citation>
    <scope>NUCLEOTIDE SEQUENCE [LARGE SCALE GENOMIC DNA]</scope>
    <source>
        <strain evidence="2 3">7_F195</strain>
    </source>
</reference>
<sequence length="135" mass="15134">MNNQKIHTNIKIKTILAVVFAFCIIISSCAVKNSIKQFLNVDSASHSQTTSSGKSNFYSVSAALKCKFCKDREILAKDHNLKDFSLADAQEILTFTFLVICGAFLLIKAPNHPFYNSSKIRGTLPIFLQYRKLII</sequence>
<dbReference type="EMBL" id="QNVV01000008">
    <property type="protein sequence ID" value="REC47545.1"/>
    <property type="molecule type" value="Genomic_DNA"/>
</dbReference>
<dbReference type="RefSeq" id="WP_115928338.1">
    <property type="nucleotide sequence ID" value="NZ_QNVV01000008.1"/>
</dbReference>
<feature type="transmembrane region" description="Helical" evidence="1">
    <location>
        <begin position="92"/>
        <end position="109"/>
    </location>
</feature>
<dbReference type="Proteomes" id="UP000256257">
    <property type="component" value="Unassembled WGS sequence"/>
</dbReference>
<evidence type="ECO:0000313" key="2">
    <source>
        <dbReference type="EMBL" id="REC47545.1"/>
    </source>
</evidence>
<comment type="caution">
    <text evidence="2">The sequence shown here is derived from an EMBL/GenBank/DDBJ whole genome shotgun (WGS) entry which is preliminary data.</text>
</comment>
<feature type="transmembrane region" description="Helical" evidence="1">
    <location>
        <begin position="12"/>
        <end position="35"/>
    </location>
</feature>
<keyword evidence="1" id="KW-1133">Transmembrane helix</keyword>
<dbReference type="PROSITE" id="PS51257">
    <property type="entry name" value="PROKAR_LIPOPROTEIN"/>
    <property type="match status" value="1"/>
</dbReference>
<keyword evidence="1" id="KW-0472">Membrane</keyword>
<name>A0A3D9B1J5_9FLAO</name>
<dbReference type="OrthoDB" id="1364664at2"/>
<keyword evidence="3" id="KW-1185">Reference proteome</keyword>
<dbReference type="AlphaFoldDB" id="A0A3D9B1J5"/>
<proteinExistence type="predicted"/>
<evidence type="ECO:0000313" key="3">
    <source>
        <dbReference type="Proteomes" id="UP000256257"/>
    </source>
</evidence>
<organism evidence="2 3">
    <name type="scientific">Chryseobacterium pennipullorum</name>
    <dbReference type="NCBI Taxonomy" id="2258963"/>
    <lineage>
        <taxon>Bacteria</taxon>
        <taxon>Pseudomonadati</taxon>
        <taxon>Bacteroidota</taxon>
        <taxon>Flavobacteriia</taxon>
        <taxon>Flavobacteriales</taxon>
        <taxon>Weeksellaceae</taxon>
        <taxon>Chryseobacterium group</taxon>
        <taxon>Chryseobacterium</taxon>
    </lineage>
</organism>
<evidence type="ECO:0000256" key="1">
    <source>
        <dbReference type="SAM" id="Phobius"/>
    </source>
</evidence>
<protein>
    <recommendedName>
        <fullName evidence="4">Lipoprotein</fullName>
    </recommendedName>
</protein>
<gene>
    <name evidence="2" type="ORF">DRF67_10915</name>
</gene>
<keyword evidence="1" id="KW-0812">Transmembrane</keyword>
<evidence type="ECO:0008006" key="4">
    <source>
        <dbReference type="Google" id="ProtNLM"/>
    </source>
</evidence>